<accession>A0A6I4I5E8</accession>
<reference evidence="1 2" key="1">
    <citation type="submission" date="2019-12" db="EMBL/GenBank/DDBJ databases">
        <title>Mucilaginibacter sp. HME9299 genome sequencing and assembly.</title>
        <authorList>
            <person name="Kang H."/>
            <person name="Kim H."/>
            <person name="Joh K."/>
        </authorList>
    </citation>
    <scope>NUCLEOTIDE SEQUENCE [LARGE SCALE GENOMIC DNA]</scope>
    <source>
        <strain evidence="1 2">HME9299</strain>
    </source>
</reference>
<dbReference type="PROSITE" id="PS51257">
    <property type="entry name" value="PROKAR_LIPOPROTEIN"/>
    <property type="match status" value="1"/>
</dbReference>
<evidence type="ECO:0000313" key="1">
    <source>
        <dbReference type="EMBL" id="MVN90341.1"/>
    </source>
</evidence>
<evidence type="ECO:0000313" key="2">
    <source>
        <dbReference type="Proteomes" id="UP000434850"/>
    </source>
</evidence>
<keyword evidence="2" id="KW-1185">Reference proteome</keyword>
<dbReference type="RefSeq" id="WP_157540101.1">
    <property type="nucleotide sequence ID" value="NZ_WQLA01000001.1"/>
</dbReference>
<sequence length="156" mass="17188">MRNHWYKTHKHVVLAVLCFILTTSCVLSKRMVVKQGISGTVTQVTGNQMPLKGKPQSAGKPIVANVYVFENVSLKNAEGQMPLFAKINAKEIAHVKTDSAGKFQLSLPVGKYSLFVKLHNRYFAGETDGYGNINPIEVQLNKVSNRNIVVNIGAAY</sequence>
<evidence type="ECO:0008006" key="3">
    <source>
        <dbReference type="Google" id="ProtNLM"/>
    </source>
</evidence>
<gene>
    <name evidence="1" type="ORF">GO816_04305</name>
</gene>
<dbReference type="AlphaFoldDB" id="A0A6I4I5E8"/>
<protein>
    <recommendedName>
        <fullName evidence="3">Carboxypeptidase regulatory-like domain-containing protein</fullName>
    </recommendedName>
</protein>
<organism evidence="1 2">
    <name type="scientific">Mucilaginibacter aquatilis</name>
    <dbReference type="NCBI Taxonomy" id="1517760"/>
    <lineage>
        <taxon>Bacteria</taxon>
        <taxon>Pseudomonadati</taxon>
        <taxon>Bacteroidota</taxon>
        <taxon>Sphingobacteriia</taxon>
        <taxon>Sphingobacteriales</taxon>
        <taxon>Sphingobacteriaceae</taxon>
        <taxon>Mucilaginibacter</taxon>
    </lineage>
</organism>
<dbReference type="Proteomes" id="UP000434850">
    <property type="component" value="Unassembled WGS sequence"/>
</dbReference>
<dbReference type="OrthoDB" id="956632at2"/>
<name>A0A6I4I5E8_9SPHI</name>
<proteinExistence type="predicted"/>
<dbReference type="EMBL" id="WQLA01000001">
    <property type="protein sequence ID" value="MVN90341.1"/>
    <property type="molecule type" value="Genomic_DNA"/>
</dbReference>
<comment type="caution">
    <text evidence="1">The sequence shown here is derived from an EMBL/GenBank/DDBJ whole genome shotgun (WGS) entry which is preliminary data.</text>
</comment>